<keyword evidence="4" id="KW-1185">Reference proteome</keyword>
<dbReference type="AlphaFoldDB" id="A0A1L6JBF6"/>
<dbReference type="STRING" id="93064.BRX40_13145"/>
<accession>A0A1L6JBF6</accession>
<keyword evidence="1" id="KW-0472">Membrane</keyword>
<evidence type="ECO:0000313" key="5">
    <source>
        <dbReference type="Proteomes" id="UP000286681"/>
    </source>
</evidence>
<keyword evidence="1" id="KW-1133">Transmembrane helix</keyword>
<dbReference type="EMBL" id="QQWO01000005">
    <property type="protein sequence ID" value="RSV04819.1"/>
    <property type="molecule type" value="Genomic_DNA"/>
</dbReference>
<gene>
    <name evidence="2" type="ORF">BRX40_13145</name>
    <name evidence="3" type="ORF">CA257_07925</name>
</gene>
<reference evidence="2" key="1">
    <citation type="submission" date="2016-12" db="EMBL/GenBank/DDBJ databases">
        <title>Whole genome sequencing of Sphingomonas koreensis.</title>
        <authorList>
            <person name="Conlan S."/>
            <person name="Thomas P.J."/>
            <person name="Mullikin J."/>
            <person name="Palmore T.N."/>
            <person name="Frank K.M."/>
            <person name="Segre J.A."/>
        </authorList>
    </citation>
    <scope>NUCLEOTIDE SEQUENCE</scope>
    <source>
        <strain evidence="2">ABOJV</strain>
    </source>
</reference>
<dbReference type="GeneID" id="44133509"/>
<dbReference type="EMBL" id="CP018820">
    <property type="protein sequence ID" value="APR53245.1"/>
    <property type="molecule type" value="Genomic_DNA"/>
</dbReference>
<dbReference type="Proteomes" id="UP000286681">
    <property type="component" value="Unassembled WGS sequence"/>
</dbReference>
<keyword evidence="1" id="KW-0812">Transmembrane</keyword>
<protein>
    <submittedName>
        <fullName evidence="2">Uncharacterized protein</fullName>
    </submittedName>
</protein>
<dbReference type="RefSeq" id="WP_075151907.1">
    <property type="nucleotide sequence ID" value="NZ_CP018820.1"/>
</dbReference>
<organism evidence="2 4">
    <name type="scientific">Sphingomonas koreensis</name>
    <dbReference type="NCBI Taxonomy" id="93064"/>
    <lineage>
        <taxon>Bacteria</taxon>
        <taxon>Pseudomonadati</taxon>
        <taxon>Pseudomonadota</taxon>
        <taxon>Alphaproteobacteria</taxon>
        <taxon>Sphingomonadales</taxon>
        <taxon>Sphingomonadaceae</taxon>
        <taxon>Sphingomonas</taxon>
    </lineage>
</organism>
<evidence type="ECO:0000313" key="4">
    <source>
        <dbReference type="Proteomes" id="UP000185161"/>
    </source>
</evidence>
<feature type="transmembrane region" description="Helical" evidence="1">
    <location>
        <begin position="229"/>
        <end position="247"/>
    </location>
</feature>
<reference evidence="3 5" key="3">
    <citation type="submission" date="2018-07" db="EMBL/GenBank/DDBJ databases">
        <title>Genomic and Epidemiologic Investigation of an Indolent Hospital Outbreak.</title>
        <authorList>
            <person name="Johnson R.C."/>
            <person name="Deming C."/>
            <person name="Conlan S."/>
            <person name="Zellmer C.J."/>
            <person name="Michelin A.V."/>
            <person name="Lee-Lin S."/>
            <person name="Thomas P.J."/>
            <person name="Park M."/>
            <person name="Weingarten R.A."/>
            <person name="Less J."/>
            <person name="Dekker J.P."/>
            <person name="Frank K.M."/>
            <person name="Musser K.A."/>
            <person name="Mcquiston J.R."/>
            <person name="Henderson D.K."/>
            <person name="Lau A.F."/>
            <person name="Palmore T.N."/>
            <person name="Segre J.A."/>
        </authorList>
    </citation>
    <scope>NUCLEOTIDE SEQUENCE [LARGE SCALE GENOMIC DNA]</scope>
    <source>
        <strain evidence="3 5">SK-NIH.Env10_0317</strain>
    </source>
</reference>
<reference evidence="4" key="2">
    <citation type="submission" date="2016-12" db="EMBL/GenBank/DDBJ databases">
        <title>Whole genome sequencing of Sphingomonas sp. ABOJV.</title>
        <authorList>
            <person name="Conlan S."/>
            <person name="Thomas P.J."/>
            <person name="Mullikin J."/>
            <person name="Palmore T.N."/>
            <person name="Frank K.M."/>
            <person name="Segre J.A."/>
        </authorList>
    </citation>
    <scope>NUCLEOTIDE SEQUENCE [LARGE SCALE GENOMIC DNA]</scope>
    <source>
        <strain evidence="4">ABOJV</strain>
    </source>
</reference>
<sequence>MKDSYVSYVLEEYIADGNFDASFGEGWIDEAQLAELISITCDYAFAEYGIDAGGKYASAVSSIFEELKANNAIVHQGDDYAGNWYRLRPPHKVQYLNARRAKNPATNLVGTLGKEALRRALTKIVSEDGLRSMEEKWAANNQPDSEEAESFLSEVLQSGPRADFFESEARKQSFSDAVSRAVADVEESSLSNSDKAQAHGYLTAARALSETPDPPVDLIWSILGRANNLAGIGSFFLALITLIAMVVS</sequence>
<evidence type="ECO:0000313" key="2">
    <source>
        <dbReference type="EMBL" id="APR53245.1"/>
    </source>
</evidence>
<dbReference type="KEGG" id="skr:BRX40_13145"/>
<proteinExistence type="predicted"/>
<dbReference type="Proteomes" id="UP000185161">
    <property type="component" value="Chromosome"/>
</dbReference>
<evidence type="ECO:0000313" key="3">
    <source>
        <dbReference type="EMBL" id="RSV04819.1"/>
    </source>
</evidence>
<name>A0A1L6JBF6_9SPHN</name>
<evidence type="ECO:0000256" key="1">
    <source>
        <dbReference type="SAM" id="Phobius"/>
    </source>
</evidence>
<dbReference type="OrthoDB" id="7597322at2"/>